<accession>A0AAD6ZIM8</accession>
<proteinExistence type="predicted"/>
<gene>
    <name evidence="2" type="ORF">DFH08DRAFT_969018</name>
</gene>
<evidence type="ECO:0000256" key="1">
    <source>
        <dbReference type="SAM" id="MobiDB-lite"/>
    </source>
</evidence>
<evidence type="ECO:0000313" key="3">
    <source>
        <dbReference type="Proteomes" id="UP001218218"/>
    </source>
</evidence>
<organism evidence="2 3">
    <name type="scientific">Mycena albidolilacea</name>
    <dbReference type="NCBI Taxonomy" id="1033008"/>
    <lineage>
        <taxon>Eukaryota</taxon>
        <taxon>Fungi</taxon>
        <taxon>Dikarya</taxon>
        <taxon>Basidiomycota</taxon>
        <taxon>Agaricomycotina</taxon>
        <taxon>Agaricomycetes</taxon>
        <taxon>Agaricomycetidae</taxon>
        <taxon>Agaricales</taxon>
        <taxon>Marasmiineae</taxon>
        <taxon>Mycenaceae</taxon>
        <taxon>Mycena</taxon>
    </lineage>
</organism>
<name>A0AAD6ZIM8_9AGAR</name>
<feature type="region of interest" description="Disordered" evidence="1">
    <location>
        <begin position="135"/>
        <end position="163"/>
    </location>
</feature>
<reference evidence="2" key="1">
    <citation type="submission" date="2023-03" db="EMBL/GenBank/DDBJ databases">
        <title>Massive genome expansion in bonnet fungi (Mycena s.s.) driven by repeated elements and novel gene families across ecological guilds.</title>
        <authorList>
            <consortium name="Lawrence Berkeley National Laboratory"/>
            <person name="Harder C.B."/>
            <person name="Miyauchi S."/>
            <person name="Viragh M."/>
            <person name="Kuo A."/>
            <person name="Thoen E."/>
            <person name="Andreopoulos B."/>
            <person name="Lu D."/>
            <person name="Skrede I."/>
            <person name="Drula E."/>
            <person name="Henrissat B."/>
            <person name="Morin E."/>
            <person name="Kohler A."/>
            <person name="Barry K."/>
            <person name="LaButti K."/>
            <person name="Morin E."/>
            <person name="Salamov A."/>
            <person name="Lipzen A."/>
            <person name="Mereny Z."/>
            <person name="Hegedus B."/>
            <person name="Baldrian P."/>
            <person name="Stursova M."/>
            <person name="Weitz H."/>
            <person name="Taylor A."/>
            <person name="Grigoriev I.V."/>
            <person name="Nagy L.G."/>
            <person name="Martin F."/>
            <person name="Kauserud H."/>
        </authorList>
    </citation>
    <scope>NUCLEOTIDE SEQUENCE</scope>
    <source>
        <strain evidence="2">CBHHK002</strain>
    </source>
</reference>
<evidence type="ECO:0000313" key="2">
    <source>
        <dbReference type="EMBL" id="KAJ7324014.1"/>
    </source>
</evidence>
<sequence length="298" mass="32302">MAVNLIASLDPAQPIVVAAARFRFWYRAELTFQATTAPSHHLSFVLVLVISPTLHSSATSSHASCLTTSRGSDTRTPWGGHGFIPALPTPPPPSRLHRLLRPPLVHPHLELYLQLQAAPSPWPPAPHLVMPFARNDPGPRPSPTPLKHHHPLGPPRARLHPHADASPSCTSAYQYSRLRAGGLVLLGIRVCVPVVSSSLDLCSVPCFDASPSCTSTYQHSLLHAGSIVLLGSLSLPCPRTPPHPCLVYKRNPAASAAAHPRSAPILFVTTLPSTYISVFDPEYRSHRSLSNARHHLHR</sequence>
<protein>
    <submittedName>
        <fullName evidence="2">Uncharacterized protein</fullName>
    </submittedName>
</protein>
<dbReference type="AlphaFoldDB" id="A0AAD6ZIM8"/>
<dbReference type="EMBL" id="JARIHO010000045">
    <property type="protein sequence ID" value="KAJ7324014.1"/>
    <property type="molecule type" value="Genomic_DNA"/>
</dbReference>
<comment type="caution">
    <text evidence="2">The sequence shown here is derived from an EMBL/GenBank/DDBJ whole genome shotgun (WGS) entry which is preliminary data.</text>
</comment>
<keyword evidence="3" id="KW-1185">Reference proteome</keyword>
<dbReference type="Proteomes" id="UP001218218">
    <property type="component" value="Unassembled WGS sequence"/>
</dbReference>